<organism evidence="1">
    <name type="scientific">Colwellia sp. C1</name>
    <dbReference type="NCBI Taxonomy" id="1737566"/>
    <lineage>
        <taxon>Bacteria</taxon>
        <taxon>Pseudomonadati</taxon>
        <taxon>Pseudomonadota</taxon>
        <taxon>Gammaproteobacteria</taxon>
        <taxon>Alteromonadales</taxon>
        <taxon>Colwelliaceae</taxon>
        <taxon>Colwellia</taxon>
    </lineage>
</organism>
<dbReference type="AlphaFoldDB" id="A0A168PH20"/>
<proteinExistence type="predicted"/>
<dbReference type="EMBL" id="KU926705">
    <property type="protein sequence ID" value="ANC57879.1"/>
    <property type="molecule type" value="Genomic_DNA"/>
</dbReference>
<sequence>MTNNNVQENHQQLAQQLFCANSAYCSLTKGSGHGDVHGSLRGPLQGKNGDNFIVVFNDIFQLVKGNSQPHFVARRQHLIKKINTDLNLRKTYTQLIEQLKFAQSGLQVAASSNESLPERLTEYFSLKFKRDRSHPSQVYVILSMNHPAEQHLTNTFAVHITNDDQVDCLYFPSISDGRSQLLMEDKDSSFKLLTDPNSRLYLM</sequence>
<reference evidence="1" key="1">
    <citation type="submission" date="2016-03" db="EMBL/GenBank/DDBJ databases">
        <title>Partial sequence of psychrophilic Colwellia sp.</title>
        <authorList>
            <person name="Pankowski J.A."/>
            <person name="Leong J.S."/>
            <person name="Nano F.E."/>
        </authorList>
    </citation>
    <scope>NUCLEOTIDE SEQUENCE</scope>
    <source>
        <strain evidence="1">C1</strain>
    </source>
</reference>
<name>A0A168PH20_9GAMM</name>
<protein>
    <submittedName>
        <fullName evidence="1">Uncharacterized protein</fullName>
    </submittedName>
</protein>
<accession>A0A168PH20</accession>
<evidence type="ECO:0000313" key="1">
    <source>
        <dbReference type="EMBL" id="ANC57879.1"/>
    </source>
</evidence>